<organism evidence="8 9">
    <name type="scientific">Zoogloea dura</name>
    <dbReference type="NCBI Taxonomy" id="2728840"/>
    <lineage>
        <taxon>Bacteria</taxon>
        <taxon>Pseudomonadati</taxon>
        <taxon>Pseudomonadota</taxon>
        <taxon>Betaproteobacteria</taxon>
        <taxon>Rhodocyclales</taxon>
        <taxon>Zoogloeaceae</taxon>
        <taxon>Zoogloea</taxon>
    </lineage>
</organism>
<protein>
    <submittedName>
        <fullName evidence="8">DUF490 domain-containing protein</fullName>
    </submittedName>
</protein>
<name>A0A848G7T8_9RHOO</name>
<evidence type="ECO:0000256" key="6">
    <source>
        <dbReference type="SAM" id="Phobius"/>
    </source>
</evidence>
<dbReference type="PANTHER" id="PTHR36985:SF1">
    <property type="entry name" value="TRANSLOCATION AND ASSEMBLY MODULE SUBUNIT TAMB"/>
    <property type="match status" value="1"/>
</dbReference>
<accession>A0A848G7T8</accession>
<keyword evidence="9" id="KW-1185">Reference proteome</keyword>
<evidence type="ECO:0000259" key="7">
    <source>
        <dbReference type="Pfam" id="PF04357"/>
    </source>
</evidence>
<dbReference type="PANTHER" id="PTHR36985">
    <property type="entry name" value="TRANSLOCATION AND ASSEMBLY MODULE SUBUNIT TAMB"/>
    <property type="match status" value="1"/>
</dbReference>
<evidence type="ECO:0000313" key="9">
    <source>
        <dbReference type="Proteomes" id="UP000580043"/>
    </source>
</evidence>
<evidence type="ECO:0000256" key="2">
    <source>
        <dbReference type="ARBA" id="ARBA00022692"/>
    </source>
</evidence>
<keyword evidence="2 6" id="KW-0812">Transmembrane</keyword>
<dbReference type="RefSeq" id="WP_169146521.1">
    <property type="nucleotide sequence ID" value="NZ_JABBGA010000011.1"/>
</dbReference>
<feature type="domain" description="Translocation and assembly module TamB C-terminal" evidence="7">
    <location>
        <begin position="994"/>
        <end position="1345"/>
    </location>
</feature>
<keyword evidence="3 6" id="KW-1133">Transmembrane helix</keyword>
<comment type="caution">
    <text evidence="8">The sequence shown here is derived from an EMBL/GenBank/DDBJ whole genome shotgun (WGS) entry which is preliminary data.</text>
</comment>
<keyword evidence="4 6" id="KW-0472">Membrane</keyword>
<dbReference type="InterPro" id="IPR007452">
    <property type="entry name" value="TamB_C"/>
</dbReference>
<dbReference type="EMBL" id="JABBGA010000011">
    <property type="protein sequence ID" value="NML26985.1"/>
    <property type="molecule type" value="Genomic_DNA"/>
</dbReference>
<reference evidence="8 9" key="1">
    <citation type="submission" date="2020-04" db="EMBL/GenBank/DDBJ databases">
        <title>Zoogloea sp. G-4-1-14 isolated from soil.</title>
        <authorList>
            <person name="Dahal R.H."/>
        </authorList>
    </citation>
    <scope>NUCLEOTIDE SEQUENCE [LARGE SCALE GENOMIC DNA]</scope>
    <source>
        <strain evidence="8 9">G-4-1-14</strain>
    </source>
</reference>
<gene>
    <name evidence="8" type="ORF">HHL15_14620</name>
</gene>
<proteinExistence type="predicted"/>
<feature type="region of interest" description="Disordered" evidence="5">
    <location>
        <begin position="1"/>
        <end position="25"/>
    </location>
</feature>
<comment type="subcellular location">
    <subcellularLocation>
        <location evidence="1">Membrane</location>
        <topology evidence="1">Single-pass membrane protein</topology>
    </subcellularLocation>
</comment>
<dbReference type="GO" id="GO:0005886">
    <property type="term" value="C:plasma membrane"/>
    <property type="evidence" value="ECO:0007669"/>
    <property type="project" value="InterPro"/>
</dbReference>
<evidence type="ECO:0000256" key="3">
    <source>
        <dbReference type="ARBA" id="ARBA00022989"/>
    </source>
</evidence>
<dbReference type="GO" id="GO:0009306">
    <property type="term" value="P:protein secretion"/>
    <property type="evidence" value="ECO:0007669"/>
    <property type="project" value="InterPro"/>
</dbReference>
<evidence type="ECO:0000313" key="8">
    <source>
        <dbReference type="EMBL" id="NML26985.1"/>
    </source>
</evidence>
<evidence type="ECO:0000256" key="1">
    <source>
        <dbReference type="ARBA" id="ARBA00004167"/>
    </source>
</evidence>
<sequence>MGEVPGADERAAPPSDPAPGPGRRRGWPARGLRALLAALVGLVTTAILVLGWVGGTASGLRFAAGLAEHFSGGLLAVEGADGYLLGGLRIKGLKIRTADLQLELRNLELDWRPGALSSGLLEVDRLAASELAVATRSSTEPATLPVNLEIPLAVRLGQLRLDRLTLAALEGERAAAPHLELTGLAGQLDSDGRVHRFSGITAGTPVGHVTADGQLDGRAPFPLSLQAALATTQGGEAYAVKLQAGGRLEALDVAATADGAGMSGKADLLATPFALLPLRSVQLQVTDLDPQRFHAGAPSARLDIEARLEPSARSTPAAGQSLAVGDWVVSGPVRVLNRKPGRNDAGELPLVSLASRLRWAGGELALSDLDLRLPGDGRVSGEASWQAPAAGETGMGRVRSELRVSGLDARRLDRRAVATQITGTLALRGDGEAQVLQADLRDKKLALRLKARHGGALLRVDEAVVMAGAARLELSGQMALDGVGAFEARGRLSRFDPRAFVAAAPPADLNADFSVRGLRSPMLSGKLDFELAPSRLEGKALSGKGALALEGRRLAAADVAVDLAGNRLGAKGAYGRAGDALEIHVDAPVLAALGHGLGGRLRADGVLRGTPAQPAGEFDVQGERLAAGGVFIDSVAGRGRVSEGKAGTLALNLIVGGVHRGDRDEMLLQKANLAFDGTRARNTLRLDLDGLHNHALTTTLSGNLADGPSWEGRLESLDVRGAFPVKLLAPASLLLSADQIRLGRAEFRGGAGGRYLFEDTRWETRHLVARGKVTGVQVGLILDPATRNVQSKGDSLSVGGEWDVDIGEQANGFVRFFREKGDLVLQGDALVQLGLDELQLTVSAAASRLAFGFSAHGSRLGKLAGAGSALLERTADGSIRLVPGAPLLGSASLDMPSIAWAGPLADQNLKTDGSLKGEFTLAGTPARPEAAGRIRGEKLDFLMADQGLHLSGGTLVAEFNREVLRLDEFSFVSPNRVKPRESRIDVARLTRLPGTLNAAGAMQLASGEGRFTFKAERLPLLQRADQWLVLSGEGEVLTGWQSAHIKGRLAADAGFVELSRTPAPSLGDDVEVLDPRRNARAPANPFQTGVDLAISLGNSLYVKALGLDTRLGGELRLRSGEGKPLSASGTINTVGGVFEGYGQKLSIERGIVTFNGPLANPGLNVVALRKGLAVEAGVGITGTARRPLVRLVSEPNVPDPEKLGWIVLGRPPDQGSGGEMALLLPAAQALLGGGGGNMSAGLANALGIDELSFGSSIDSRSRVQTSSVASGSVTGASSSYSGETVPGQVITIGKRLSAQAMLSFEQSVTGTSSVVKLTYQLTRRLSVIGRAGSENALDGVFSISFR</sequence>
<evidence type="ECO:0000256" key="4">
    <source>
        <dbReference type="ARBA" id="ARBA00023136"/>
    </source>
</evidence>
<dbReference type="Proteomes" id="UP000580043">
    <property type="component" value="Unassembled WGS sequence"/>
</dbReference>
<dbReference type="Pfam" id="PF04357">
    <property type="entry name" value="TamB"/>
    <property type="match status" value="1"/>
</dbReference>
<evidence type="ECO:0000256" key="5">
    <source>
        <dbReference type="SAM" id="MobiDB-lite"/>
    </source>
</evidence>
<feature type="transmembrane region" description="Helical" evidence="6">
    <location>
        <begin position="32"/>
        <end position="53"/>
    </location>
</feature>